<dbReference type="GO" id="GO:0071949">
    <property type="term" value="F:FAD binding"/>
    <property type="evidence" value="ECO:0007669"/>
    <property type="project" value="InterPro"/>
</dbReference>
<reference evidence="6" key="1">
    <citation type="submission" date="2016-10" db="EMBL/GenBank/DDBJ databases">
        <authorList>
            <person name="Varghese N."/>
            <person name="Submissions S."/>
        </authorList>
    </citation>
    <scope>NUCLEOTIDE SEQUENCE [LARGE SCALE GENOMIC DNA]</scope>
    <source>
        <strain evidence="6">DSM 44654</strain>
    </source>
</reference>
<dbReference type="STRING" id="218821.SAMN05421837_106175"/>
<sequence>MEHDSAGKIRPVVIVGGGPVGMLNALGLARQGIPVTVLERNADVARAPRAVVYHWATLEGLDRLGILAPAVEVGFKKKDYCFLNWSTGERVRYGLSTLEGTVAHPYNLHLAQDRLVDVVLDVIQRDSLPVDVRWSRNVVGLRDAGDRVVVTALLPDGSPERHTAAWVIGADGASSGVRNLLGMPFDGFTWPERFVATDVHYPFEEEGFDQTTFVVDEQYGAIIVKIDNSGDAGLWRYTYSDPVAESPESVEHRMRCFFDTLLPKEDRRKLQAYSTYKMHQRCAPAFRSNRVLLAGDAAHATNPTGGLGLTSGLFDTYLLVDALGSVVHGRSDDWVLDRYAHERRRVFKELVSPTASANKKFIFGSTATPDGAAAWARVRKLTDDEQAVRARLMFPRSLETPAFAAQEGR</sequence>
<dbReference type="SUPFAM" id="SSF51905">
    <property type="entry name" value="FAD/NAD(P)-binding domain"/>
    <property type="match status" value="1"/>
</dbReference>
<evidence type="ECO:0000256" key="2">
    <source>
        <dbReference type="ARBA" id="ARBA00022630"/>
    </source>
</evidence>
<dbReference type="GO" id="GO:0016709">
    <property type="term" value="F:oxidoreductase activity, acting on paired donors, with incorporation or reduction of molecular oxygen, NAD(P)H as one donor, and incorporation of one atom of oxygen"/>
    <property type="evidence" value="ECO:0007669"/>
    <property type="project" value="UniProtKB-ARBA"/>
</dbReference>
<dbReference type="Pfam" id="PF01494">
    <property type="entry name" value="FAD_binding_3"/>
    <property type="match status" value="1"/>
</dbReference>
<name>A0A1H5R1P7_9PSEU</name>
<dbReference type="PANTHER" id="PTHR43004:SF19">
    <property type="entry name" value="BINDING MONOOXYGENASE, PUTATIVE (JCVI)-RELATED"/>
    <property type="match status" value="1"/>
</dbReference>
<protein>
    <submittedName>
        <fullName evidence="5">3-(3-hydroxy-phenyl)propionate hydroxylase/6-hydroxy-3-succinoylpyridine 3-monooxygenase</fullName>
    </submittedName>
</protein>
<proteinExistence type="predicted"/>
<dbReference type="Gene3D" id="3.50.50.60">
    <property type="entry name" value="FAD/NAD(P)-binding domain"/>
    <property type="match status" value="1"/>
</dbReference>
<dbReference type="PRINTS" id="PR00420">
    <property type="entry name" value="RNGMNOXGNASE"/>
</dbReference>
<dbReference type="PANTHER" id="PTHR43004">
    <property type="entry name" value="TRK SYSTEM POTASSIUM UPTAKE PROTEIN"/>
    <property type="match status" value="1"/>
</dbReference>
<keyword evidence="6" id="KW-1185">Reference proteome</keyword>
<dbReference type="AlphaFoldDB" id="A0A1H5R1P7"/>
<evidence type="ECO:0000313" key="5">
    <source>
        <dbReference type="EMBL" id="SEF32322.1"/>
    </source>
</evidence>
<gene>
    <name evidence="5" type="ORF">SAMN05421837_106175</name>
</gene>
<keyword evidence="3" id="KW-0274">FAD</keyword>
<dbReference type="InterPro" id="IPR002938">
    <property type="entry name" value="FAD-bd"/>
</dbReference>
<evidence type="ECO:0000256" key="3">
    <source>
        <dbReference type="ARBA" id="ARBA00022827"/>
    </source>
</evidence>
<dbReference type="InterPro" id="IPR050641">
    <property type="entry name" value="RIFMO-like"/>
</dbReference>
<comment type="cofactor">
    <cofactor evidence="1">
        <name>FAD</name>
        <dbReference type="ChEBI" id="CHEBI:57692"/>
    </cofactor>
</comment>
<feature type="domain" description="FAD-binding" evidence="4">
    <location>
        <begin position="11"/>
        <end position="351"/>
    </location>
</feature>
<dbReference type="RefSeq" id="WP_208608328.1">
    <property type="nucleotide sequence ID" value="NZ_FNUJ01000006.1"/>
</dbReference>
<organism evidence="5 6">
    <name type="scientific">Amycolatopsis pretoriensis</name>
    <dbReference type="NCBI Taxonomy" id="218821"/>
    <lineage>
        <taxon>Bacteria</taxon>
        <taxon>Bacillati</taxon>
        <taxon>Actinomycetota</taxon>
        <taxon>Actinomycetes</taxon>
        <taxon>Pseudonocardiales</taxon>
        <taxon>Pseudonocardiaceae</taxon>
        <taxon>Amycolatopsis</taxon>
    </lineage>
</organism>
<keyword evidence="5" id="KW-0560">Oxidoreductase</keyword>
<dbReference type="Proteomes" id="UP000198878">
    <property type="component" value="Unassembled WGS sequence"/>
</dbReference>
<keyword evidence="2" id="KW-0285">Flavoprotein</keyword>
<evidence type="ECO:0000313" key="6">
    <source>
        <dbReference type="Proteomes" id="UP000198878"/>
    </source>
</evidence>
<dbReference type="InterPro" id="IPR036188">
    <property type="entry name" value="FAD/NAD-bd_sf"/>
</dbReference>
<evidence type="ECO:0000256" key="1">
    <source>
        <dbReference type="ARBA" id="ARBA00001974"/>
    </source>
</evidence>
<keyword evidence="5" id="KW-0503">Monooxygenase</keyword>
<dbReference type="EMBL" id="FNUJ01000006">
    <property type="protein sequence ID" value="SEF32322.1"/>
    <property type="molecule type" value="Genomic_DNA"/>
</dbReference>
<dbReference type="Gene3D" id="3.30.70.2450">
    <property type="match status" value="1"/>
</dbReference>
<evidence type="ECO:0000259" key="4">
    <source>
        <dbReference type="Pfam" id="PF01494"/>
    </source>
</evidence>
<accession>A0A1H5R1P7</accession>